<proteinExistence type="predicted"/>
<evidence type="ECO:0000256" key="1">
    <source>
        <dbReference type="SAM" id="MobiDB-lite"/>
    </source>
</evidence>
<dbReference type="EMBL" id="UYYB01018210">
    <property type="protein sequence ID" value="VDM70935.1"/>
    <property type="molecule type" value="Genomic_DNA"/>
</dbReference>
<evidence type="ECO:0000313" key="3">
    <source>
        <dbReference type="Proteomes" id="UP000270094"/>
    </source>
</evidence>
<reference evidence="2 3" key="1">
    <citation type="submission" date="2018-11" db="EMBL/GenBank/DDBJ databases">
        <authorList>
            <consortium name="Pathogen Informatics"/>
        </authorList>
    </citation>
    <scope>NUCLEOTIDE SEQUENCE [LARGE SCALE GENOMIC DNA]</scope>
</reference>
<dbReference type="OrthoDB" id="5850849at2759"/>
<keyword evidence="3" id="KW-1185">Reference proteome</keyword>
<gene>
    <name evidence="2" type="ORF">SVUK_LOCUS5933</name>
</gene>
<name>A0A3P7KJ08_STRVU</name>
<organism evidence="2 3">
    <name type="scientific">Strongylus vulgaris</name>
    <name type="common">Blood worm</name>
    <dbReference type="NCBI Taxonomy" id="40348"/>
    <lineage>
        <taxon>Eukaryota</taxon>
        <taxon>Metazoa</taxon>
        <taxon>Ecdysozoa</taxon>
        <taxon>Nematoda</taxon>
        <taxon>Chromadorea</taxon>
        <taxon>Rhabditida</taxon>
        <taxon>Rhabditina</taxon>
        <taxon>Rhabditomorpha</taxon>
        <taxon>Strongyloidea</taxon>
        <taxon>Strongylidae</taxon>
        <taxon>Strongylus</taxon>
    </lineage>
</organism>
<dbReference type="Proteomes" id="UP000270094">
    <property type="component" value="Unassembled WGS sequence"/>
</dbReference>
<protein>
    <submittedName>
        <fullName evidence="2">Uncharacterized protein</fullName>
    </submittedName>
</protein>
<accession>A0A3P7KJ08</accession>
<evidence type="ECO:0000313" key="2">
    <source>
        <dbReference type="EMBL" id="VDM70935.1"/>
    </source>
</evidence>
<sequence length="205" mass="23947">MFLHEHEPNFAGSVKATRKVFDAMSFCDSISTYWETRTLAQDLVSQVCARATMFYNYKANRIARGFYKYIRPKWFRLYTQTQSLREELNDVMKSSGSSDLHFGEIDVPYLFLTKSTLTGSQYRLVSYLARPWNFTWETDRSLWDHKLSALDAAYRMAQLRERNNVGLLLQSSQETDEEDDGLFIVEDSENEDNSDDSFNDPVVFD</sequence>
<dbReference type="AlphaFoldDB" id="A0A3P7KJ08"/>
<feature type="region of interest" description="Disordered" evidence="1">
    <location>
        <begin position="169"/>
        <end position="205"/>
    </location>
</feature>
<feature type="compositionally biased region" description="Acidic residues" evidence="1">
    <location>
        <begin position="174"/>
        <end position="198"/>
    </location>
</feature>